<proteinExistence type="predicted"/>
<evidence type="ECO:0000313" key="2">
    <source>
        <dbReference type="Proteomes" id="UP000054564"/>
    </source>
</evidence>
<reference evidence="2" key="1">
    <citation type="submission" date="2014-03" db="EMBL/GenBank/DDBJ databases">
        <title>The Genome Sequence of Puccinia striiformis f. sp. tritici PST-78.</title>
        <authorList>
            <consortium name="The Broad Institute Genome Sequencing Platform"/>
            <person name="Cuomo C."/>
            <person name="Hulbert S."/>
            <person name="Chen X."/>
            <person name="Walker B."/>
            <person name="Young S.K."/>
            <person name="Zeng Q."/>
            <person name="Gargeya S."/>
            <person name="Fitzgerald M."/>
            <person name="Haas B."/>
            <person name="Abouelleil A."/>
            <person name="Alvarado L."/>
            <person name="Arachchi H.M."/>
            <person name="Berlin A.M."/>
            <person name="Chapman S.B."/>
            <person name="Goldberg J."/>
            <person name="Griggs A."/>
            <person name="Gujja S."/>
            <person name="Hansen M."/>
            <person name="Howarth C."/>
            <person name="Imamovic A."/>
            <person name="Larimer J."/>
            <person name="McCowan C."/>
            <person name="Montmayeur A."/>
            <person name="Murphy C."/>
            <person name="Neiman D."/>
            <person name="Pearson M."/>
            <person name="Priest M."/>
            <person name="Roberts A."/>
            <person name="Saif S."/>
            <person name="Shea T."/>
            <person name="Sisk P."/>
            <person name="Sykes S."/>
            <person name="Wortman J."/>
            <person name="Nusbaum C."/>
            <person name="Birren B."/>
        </authorList>
    </citation>
    <scope>NUCLEOTIDE SEQUENCE [LARGE SCALE GENOMIC DNA]</scope>
    <source>
        <strain evidence="2">race PST-78</strain>
    </source>
</reference>
<gene>
    <name evidence="1" type="ORF">PSTG_05418</name>
</gene>
<evidence type="ECO:0000313" key="1">
    <source>
        <dbReference type="EMBL" id="KNF01319.1"/>
    </source>
</evidence>
<organism evidence="1 2">
    <name type="scientific">Puccinia striiformis f. sp. tritici PST-78</name>
    <dbReference type="NCBI Taxonomy" id="1165861"/>
    <lineage>
        <taxon>Eukaryota</taxon>
        <taxon>Fungi</taxon>
        <taxon>Dikarya</taxon>
        <taxon>Basidiomycota</taxon>
        <taxon>Pucciniomycotina</taxon>
        <taxon>Pucciniomycetes</taxon>
        <taxon>Pucciniales</taxon>
        <taxon>Pucciniaceae</taxon>
        <taxon>Puccinia</taxon>
    </lineage>
</organism>
<comment type="caution">
    <text evidence="1">The sequence shown here is derived from an EMBL/GenBank/DDBJ whole genome shotgun (WGS) entry which is preliminary data.</text>
</comment>
<protein>
    <submittedName>
        <fullName evidence="1">Uncharacterized protein</fullName>
    </submittedName>
</protein>
<dbReference type="AlphaFoldDB" id="A0A0L0VPW7"/>
<keyword evidence="2" id="KW-1185">Reference proteome</keyword>
<dbReference type="EMBL" id="AJIL01000030">
    <property type="protein sequence ID" value="KNF01319.1"/>
    <property type="molecule type" value="Genomic_DNA"/>
</dbReference>
<accession>A0A0L0VPW7</accession>
<name>A0A0L0VPW7_9BASI</name>
<sequence>MVDDLRFILAYLPKSSPHSPPPPLQQPLHFSYQDVLVSGWEELVTLKCPDLVALACPPIFKNSSINQSMLHLMMPQKPPEGTPFAVRALRVAHNLLLSGSSINQSMLHSMIPQEPPEGTPFAIRALVNLARHFEAPSQTSQLMFFCSICLALVESCPQPGYCTQNIPDLQNCAFNSLLTRVNSMFQATRTLKRNEKRVGSQFISGPLGRLLTFGVTGVMMGPATRSKALPALVALLVKLSQLWYLGNPDH</sequence>
<dbReference type="Proteomes" id="UP000054564">
    <property type="component" value="Unassembled WGS sequence"/>
</dbReference>